<dbReference type="EMBL" id="UINC01018653">
    <property type="protein sequence ID" value="SVA78536.1"/>
    <property type="molecule type" value="Genomic_DNA"/>
</dbReference>
<gene>
    <name evidence="2" type="ORF">METZ01_LOCUS131390</name>
</gene>
<dbReference type="InterPro" id="IPR016071">
    <property type="entry name" value="Staphylococal_nuclease_OB-fold"/>
</dbReference>
<dbReference type="InterPro" id="IPR035437">
    <property type="entry name" value="SNase_OB-fold_sf"/>
</dbReference>
<name>A0A381YND3_9ZZZZ</name>
<dbReference type="AlphaFoldDB" id="A0A381YND3"/>
<reference evidence="2" key="1">
    <citation type="submission" date="2018-05" db="EMBL/GenBank/DDBJ databases">
        <authorList>
            <person name="Lanie J.A."/>
            <person name="Ng W.-L."/>
            <person name="Kazmierczak K.M."/>
            <person name="Andrzejewski T.M."/>
            <person name="Davidsen T.M."/>
            <person name="Wayne K.J."/>
            <person name="Tettelin H."/>
            <person name="Glass J.I."/>
            <person name="Rusch D."/>
            <person name="Podicherti R."/>
            <person name="Tsui H.-C.T."/>
            <person name="Winkler M.E."/>
        </authorList>
    </citation>
    <scope>NUCLEOTIDE SEQUENCE</scope>
</reference>
<proteinExistence type="predicted"/>
<sequence length="122" mass="14171">MKTKSNPYFYPAELDRVIDGDTITCTLDLGFKIHYWTKIRFYGVNSAESRTRNKREKEAGLRAKARLIELLDEADLHIQSFGVGKYGRVLGILYDGRKNLFDTLLKEGHLRPYDGGKREPWF</sequence>
<evidence type="ECO:0000259" key="1">
    <source>
        <dbReference type="SMART" id="SM00318"/>
    </source>
</evidence>
<dbReference type="Pfam" id="PF00565">
    <property type="entry name" value="SNase"/>
    <property type="match status" value="1"/>
</dbReference>
<evidence type="ECO:0000313" key="2">
    <source>
        <dbReference type="EMBL" id="SVA78536.1"/>
    </source>
</evidence>
<protein>
    <recommendedName>
        <fullName evidence="1">TNase-like domain-containing protein</fullName>
    </recommendedName>
</protein>
<dbReference type="SUPFAM" id="SSF50199">
    <property type="entry name" value="Staphylococcal nuclease"/>
    <property type="match status" value="1"/>
</dbReference>
<dbReference type="Gene3D" id="2.40.50.90">
    <property type="match status" value="1"/>
</dbReference>
<organism evidence="2">
    <name type="scientific">marine metagenome</name>
    <dbReference type="NCBI Taxonomy" id="408172"/>
    <lineage>
        <taxon>unclassified sequences</taxon>
        <taxon>metagenomes</taxon>
        <taxon>ecological metagenomes</taxon>
    </lineage>
</organism>
<feature type="domain" description="TNase-like" evidence="1">
    <location>
        <begin position="10"/>
        <end position="121"/>
    </location>
</feature>
<accession>A0A381YND3</accession>
<dbReference type="SMART" id="SM00318">
    <property type="entry name" value="SNc"/>
    <property type="match status" value="1"/>
</dbReference>